<evidence type="ECO:0000313" key="9">
    <source>
        <dbReference type="EMBL" id="MFC0422785.1"/>
    </source>
</evidence>
<feature type="binding site" evidence="7">
    <location>
        <position position="315"/>
    </location>
    <ligand>
        <name>3-phosphoshikimate</name>
        <dbReference type="ChEBI" id="CHEBI:145989"/>
    </ligand>
</feature>
<feature type="binding site" evidence="7">
    <location>
        <position position="23"/>
    </location>
    <ligand>
        <name>phosphoenolpyruvate</name>
        <dbReference type="ChEBI" id="CHEBI:58702"/>
    </ligand>
</feature>
<proteinExistence type="inferred from homology"/>
<protein>
    <recommendedName>
        <fullName evidence="7">3-phosphoshikimate 1-carboxyvinyltransferase</fullName>
        <ecNumber evidence="7">2.5.1.19</ecNumber>
    </recommendedName>
    <alternativeName>
        <fullName evidence="7">5-enolpyruvylshikimate-3-phosphate synthase</fullName>
        <shortName evidence="7">EPSP synthase</shortName>
        <shortName evidence="7">EPSPS</shortName>
    </alternativeName>
</protein>
<dbReference type="PROSITE" id="PS00104">
    <property type="entry name" value="EPSP_SYNTHASE_1"/>
    <property type="match status" value="1"/>
</dbReference>
<dbReference type="InterPro" id="IPR001986">
    <property type="entry name" value="Enolpyruvate_Tfrase_dom"/>
</dbReference>
<dbReference type="NCBIfam" id="TIGR01356">
    <property type="entry name" value="aroA"/>
    <property type="match status" value="1"/>
</dbReference>
<keyword evidence="4 7" id="KW-0808">Transferase</keyword>
<dbReference type="Proteomes" id="UP001589855">
    <property type="component" value="Unassembled WGS sequence"/>
</dbReference>
<comment type="subcellular location">
    <subcellularLocation>
        <location evidence="7">Cytoplasm</location>
    </subcellularLocation>
</comment>
<feature type="binding site" evidence="7">
    <location>
        <position position="168"/>
    </location>
    <ligand>
        <name>3-phosphoshikimate</name>
        <dbReference type="ChEBI" id="CHEBI:145989"/>
    </ligand>
</feature>
<comment type="pathway">
    <text evidence="1 7">Metabolic intermediate biosynthesis; chorismate biosynthesis; chorismate from D-erythrose 4-phosphate and phosphoenolpyruvate: step 6/7.</text>
</comment>
<feature type="binding site" evidence="7">
    <location>
        <position position="24"/>
    </location>
    <ligand>
        <name>3-phosphoshikimate</name>
        <dbReference type="ChEBI" id="CHEBI:145989"/>
    </ligand>
</feature>
<evidence type="ECO:0000313" key="10">
    <source>
        <dbReference type="Proteomes" id="UP001589855"/>
    </source>
</evidence>
<evidence type="ECO:0000256" key="7">
    <source>
        <dbReference type="HAMAP-Rule" id="MF_00210"/>
    </source>
</evidence>
<keyword evidence="10" id="KW-1185">Reference proteome</keyword>
<feature type="domain" description="Enolpyruvate transferase" evidence="8">
    <location>
        <begin position="11"/>
        <end position="425"/>
    </location>
</feature>
<dbReference type="PANTHER" id="PTHR21090">
    <property type="entry name" value="AROM/DEHYDROQUINATE SYNTHASE"/>
    <property type="match status" value="1"/>
</dbReference>
<dbReference type="PIRSF" id="PIRSF000505">
    <property type="entry name" value="EPSPS"/>
    <property type="match status" value="1"/>
</dbReference>
<dbReference type="Pfam" id="PF00275">
    <property type="entry name" value="EPSP_synthase"/>
    <property type="match status" value="1"/>
</dbReference>
<feature type="binding site" evidence="7">
    <location>
        <position position="95"/>
    </location>
    <ligand>
        <name>phosphoenolpyruvate</name>
        <dbReference type="ChEBI" id="CHEBI:58702"/>
    </ligand>
</feature>
<comment type="subunit">
    <text evidence="7">Monomer.</text>
</comment>
<dbReference type="InterPro" id="IPR013792">
    <property type="entry name" value="RNA3'P_cycl/enolpyr_Trfase_a/b"/>
</dbReference>
<dbReference type="InterPro" id="IPR006264">
    <property type="entry name" value="EPSP_synthase"/>
</dbReference>
<evidence type="ECO:0000256" key="3">
    <source>
        <dbReference type="ARBA" id="ARBA00022605"/>
    </source>
</evidence>
<name>A0ABV6JZY4_9LACO</name>
<dbReference type="RefSeq" id="WP_137644395.1">
    <property type="nucleotide sequence ID" value="NZ_BAABRM010000004.1"/>
</dbReference>
<comment type="catalytic activity">
    <reaction evidence="6">
        <text>3-phosphoshikimate + phosphoenolpyruvate = 5-O-(1-carboxyvinyl)-3-phosphoshikimate + phosphate</text>
        <dbReference type="Rhea" id="RHEA:21256"/>
        <dbReference type="ChEBI" id="CHEBI:43474"/>
        <dbReference type="ChEBI" id="CHEBI:57701"/>
        <dbReference type="ChEBI" id="CHEBI:58702"/>
        <dbReference type="ChEBI" id="CHEBI:145989"/>
        <dbReference type="EC" id="2.5.1.19"/>
    </reaction>
    <physiologicalReaction direction="left-to-right" evidence="6">
        <dbReference type="Rhea" id="RHEA:21257"/>
    </physiologicalReaction>
</comment>
<sequence length="436" mass="46223">MTMQLGAGRPNGLHGTIRVPGDKSISHRGLMLGAISTGTTVLHHFLTAADCLSTLNALKQLGVDIARDADTVTVRGNGRHGLHAADQPLDMGNAGTATRLLAGLLAGQPFNSTLIGDASLSQRPMTRVERPLAQLGAQLELTDGHLPMQITGQPLHAATVQLAVASAQVKSAVLLAGLFADQPTTVIEKLPTRDHTERLINAFGGRVTTARDRRTITLDPNNQLSGQTLTVPGDVSSAAFFLTAASIVPNSHVRLEKVGLNPTRTGILTVLQRMGGHVTVTPRENPGEPLGDLDVRFAKLRPIQLGAADIPAVIDELPLVALLAATADGISEVSGAQELRVKETDRINTIVTELKKLGVAITEKTDGFIIDGRQTWQPTGQPFASHGDHRIGMMMAIATQRLDQPTTLTGEKAIGISYPTFWQDLDRLRNGAGVLA</sequence>
<comment type="function">
    <text evidence="7">Catalyzes the transfer of the enolpyruvyl moiety of phosphoenolpyruvate (PEP) to the 5-hydroxyl of shikimate-3-phosphate (S3P) to produce enolpyruvyl shikimate-3-phosphate and inorganic phosphate.</text>
</comment>
<dbReference type="EC" id="2.5.1.19" evidence="7"/>
<accession>A0ABV6JZY4</accession>
<dbReference type="EMBL" id="JBHLUK010000005">
    <property type="protein sequence ID" value="MFC0422785.1"/>
    <property type="molecule type" value="Genomic_DNA"/>
</dbReference>
<feature type="binding site" evidence="7">
    <location>
        <position position="123"/>
    </location>
    <ligand>
        <name>phosphoenolpyruvate</name>
        <dbReference type="ChEBI" id="CHEBI:58702"/>
    </ligand>
</feature>
<dbReference type="InterPro" id="IPR036968">
    <property type="entry name" value="Enolpyruvate_Tfrase_sf"/>
</dbReference>
<comment type="caution">
    <text evidence="7">Lacks conserved residue(s) required for the propagation of feature annotation.</text>
</comment>
<dbReference type="Gene3D" id="3.65.10.10">
    <property type="entry name" value="Enolpyruvate transferase domain"/>
    <property type="match status" value="2"/>
</dbReference>
<dbReference type="SUPFAM" id="SSF55205">
    <property type="entry name" value="EPT/RTPC-like"/>
    <property type="match status" value="1"/>
</dbReference>
<evidence type="ECO:0000256" key="1">
    <source>
        <dbReference type="ARBA" id="ARBA00004811"/>
    </source>
</evidence>
<keyword evidence="5 7" id="KW-0057">Aromatic amino acid biosynthesis</keyword>
<dbReference type="HAMAP" id="MF_00210">
    <property type="entry name" value="EPSP_synth"/>
    <property type="match status" value="1"/>
</dbReference>
<feature type="binding site" evidence="7">
    <location>
        <position position="23"/>
    </location>
    <ligand>
        <name>3-phosphoshikimate</name>
        <dbReference type="ChEBI" id="CHEBI:145989"/>
    </ligand>
</feature>
<dbReference type="PROSITE" id="PS00885">
    <property type="entry name" value="EPSP_SYNTHASE_2"/>
    <property type="match status" value="1"/>
</dbReference>
<keyword evidence="3 7" id="KW-0028">Amino-acid biosynthesis</keyword>
<feature type="binding site" evidence="7">
    <location>
        <position position="28"/>
    </location>
    <ligand>
        <name>3-phosphoshikimate</name>
        <dbReference type="ChEBI" id="CHEBI:145989"/>
    </ligand>
</feature>
<feature type="binding site" evidence="7">
    <location>
        <position position="390"/>
    </location>
    <ligand>
        <name>phosphoenolpyruvate</name>
        <dbReference type="ChEBI" id="CHEBI:58702"/>
    </ligand>
</feature>
<organism evidence="9 10">
    <name type="scientific">Lactiplantibacillus plajomi</name>
    <dbReference type="NCBI Taxonomy" id="1457217"/>
    <lineage>
        <taxon>Bacteria</taxon>
        <taxon>Bacillati</taxon>
        <taxon>Bacillota</taxon>
        <taxon>Bacilli</taxon>
        <taxon>Lactobacillales</taxon>
        <taxon>Lactobacillaceae</taxon>
        <taxon>Lactiplantibacillus</taxon>
    </lineage>
</organism>
<evidence type="ECO:0000256" key="5">
    <source>
        <dbReference type="ARBA" id="ARBA00023141"/>
    </source>
</evidence>
<evidence type="ECO:0000256" key="4">
    <source>
        <dbReference type="ARBA" id="ARBA00022679"/>
    </source>
</evidence>
<comment type="similarity">
    <text evidence="2 7">Belongs to the EPSP synthase family.</text>
</comment>
<keyword evidence="7" id="KW-0963">Cytoplasm</keyword>
<feature type="binding site" evidence="7">
    <location>
        <position position="342"/>
    </location>
    <ligand>
        <name>3-phosphoshikimate</name>
        <dbReference type="ChEBI" id="CHEBI:145989"/>
    </ligand>
</feature>
<dbReference type="PANTHER" id="PTHR21090:SF5">
    <property type="entry name" value="PENTAFUNCTIONAL AROM POLYPEPTIDE"/>
    <property type="match status" value="1"/>
</dbReference>
<dbReference type="InterPro" id="IPR023193">
    <property type="entry name" value="EPSP_synthase_CS"/>
</dbReference>
<feature type="binding site" evidence="7">
    <location>
        <position position="166"/>
    </location>
    <ligand>
        <name>3-phosphoshikimate</name>
        <dbReference type="ChEBI" id="CHEBI:145989"/>
    </ligand>
</feature>
<gene>
    <name evidence="7 9" type="primary">aroA</name>
    <name evidence="9" type="ORF">ACFFGS_01145</name>
</gene>
<evidence type="ECO:0000256" key="2">
    <source>
        <dbReference type="ARBA" id="ARBA00009948"/>
    </source>
</evidence>
<reference evidence="9 10" key="1">
    <citation type="submission" date="2024-09" db="EMBL/GenBank/DDBJ databases">
        <authorList>
            <person name="Sun Q."/>
            <person name="Mori K."/>
        </authorList>
    </citation>
    <scope>NUCLEOTIDE SEQUENCE [LARGE SCALE GENOMIC DNA]</scope>
    <source>
        <strain evidence="9 10">TBRC 4575</strain>
    </source>
</reference>
<feature type="active site" description="Proton acceptor" evidence="7">
    <location>
        <position position="315"/>
    </location>
</feature>
<comment type="caution">
    <text evidence="9">The sequence shown here is derived from an EMBL/GenBank/DDBJ whole genome shotgun (WGS) entry which is preliminary data.</text>
</comment>
<feature type="binding site" evidence="7">
    <location>
        <position position="168"/>
    </location>
    <ligand>
        <name>phosphoenolpyruvate</name>
        <dbReference type="ChEBI" id="CHEBI:58702"/>
    </ligand>
</feature>
<evidence type="ECO:0000256" key="6">
    <source>
        <dbReference type="ARBA" id="ARBA00044633"/>
    </source>
</evidence>
<dbReference type="CDD" id="cd01556">
    <property type="entry name" value="EPSP_synthase"/>
    <property type="match status" value="1"/>
</dbReference>
<evidence type="ECO:0000259" key="8">
    <source>
        <dbReference type="Pfam" id="PF00275"/>
    </source>
</evidence>
<feature type="binding site" evidence="7">
    <location>
        <position position="346"/>
    </location>
    <ligand>
        <name>phosphoenolpyruvate</name>
        <dbReference type="ChEBI" id="CHEBI:58702"/>
    </ligand>
</feature>
<dbReference type="GO" id="GO:0003866">
    <property type="term" value="F:3-phosphoshikimate 1-carboxyvinyltransferase activity"/>
    <property type="evidence" value="ECO:0007669"/>
    <property type="project" value="UniProtKB-EC"/>
</dbReference>